<dbReference type="EMBL" id="BDQK01000001">
    <property type="protein sequence ID" value="GBF78804.1"/>
    <property type="molecule type" value="Genomic_DNA"/>
</dbReference>
<dbReference type="InterPro" id="IPR043128">
    <property type="entry name" value="Rev_trsase/Diguanyl_cyclase"/>
</dbReference>
<dbReference type="Pfam" id="PF00563">
    <property type="entry name" value="EAL"/>
    <property type="match status" value="1"/>
</dbReference>
<sequence>MLPFQLEKREIFTTFSIGLTFISPNYNDGKEMVRDADIAMGRAKKAGRGRYEIFDHEMHTQALKLFDLETDLRKAIQQQEFEVYYQSILCLKSLKLVGFEALIRWQHSKKGLIHPGVFIPVAEETGLIIPMGQIVLNQACHQLKTWQNKFSLSQNLTVSVNLSSQQLRESEIINQIDTILEKTGLESNYLKVEITESLLIENTAIATIILKKLRERNIAICLDDFGTGYSSLSYLHRFPVDTIKIDRSFINRIGEPDAKLEIVQSIITLAHNLGMNIVAEGIETQEQLTYLQSLQCDFGQGYFFSKPLNKEQTETLLTD</sequence>
<dbReference type="InterPro" id="IPR050706">
    <property type="entry name" value="Cyclic-di-GMP_PDE-like"/>
</dbReference>
<dbReference type="InterPro" id="IPR035919">
    <property type="entry name" value="EAL_sf"/>
</dbReference>
<dbReference type="Gene3D" id="3.20.20.450">
    <property type="entry name" value="EAL domain"/>
    <property type="match status" value="1"/>
</dbReference>
<accession>A0A401IC53</accession>
<dbReference type="SUPFAM" id="SSF141868">
    <property type="entry name" value="EAL domain-like"/>
    <property type="match status" value="1"/>
</dbReference>
<dbReference type="SUPFAM" id="SSF55073">
    <property type="entry name" value="Nucleotide cyclase"/>
    <property type="match status" value="1"/>
</dbReference>
<dbReference type="FunFam" id="3.20.20.450:FF:000001">
    <property type="entry name" value="Cyclic di-GMP phosphodiesterase yahA"/>
    <property type="match status" value="1"/>
</dbReference>
<dbReference type="PANTHER" id="PTHR33121:SF70">
    <property type="entry name" value="SIGNALING PROTEIN YKOW"/>
    <property type="match status" value="1"/>
</dbReference>
<keyword evidence="4" id="KW-1185">Reference proteome</keyword>
<dbReference type="SMART" id="SM00052">
    <property type="entry name" value="EAL"/>
    <property type="match status" value="1"/>
</dbReference>
<evidence type="ECO:0000313" key="3">
    <source>
        <dbReference type="EMBL" id="GBF78804.1"/>
    </source>
</evidence>
<dbReference type="Proteomes" id="UP000287247">
    <property type="component" value="Unassembled WGS sequence"/>
</dbReference>
<feature type="domain" description="GGDEF" evidence="2">
    <location>
        <begin position="1"/>
        <end position="56"/>
    </location>
</feature>
<evidence type="ECO:0000313" key="4">
    <source>
        <dbReference type="Proteomes" id="UP000287247"/>
    </source>
</evidence>
<dbReference type="PROSITE" id="PS50883">
    <property type="entry name" value="EAL"/>
    <property type="match status" value="1"/>
</dbReference>
<reference evidence="4" key="1">
    <citation type="submission" date="2017-05" db="EMBL/GenBank/DDBJ databases">
        <title>Physiological properties and genetic analysis related to exopolysaccharide production of fresh-water unicellular cyanobacterium Aphanothece sacrum, Suizenji Nori, that has been cultured as a food source in Japan.</title>
        <authorList>
            <person name="Kanesaki Y."/>
            <person name="Yoshikawa S."/>
            <person name="Ohki K."/>
        </authorList>
    </citation>
    <scope>NUCLEOTIDE SEQUENCE [LARGE SCALE GENOMIC DNA]</scope>
    <source>
        <strain evidence="4">FPU1</strain>
    </source>
</reference>
<dbReference type="Gene3D" id="3.30.70.270">
    <property type="match status" value="1"/>
</dbReference>
<dbReference type="InterPro" id="IPR000160">
    <property type="entry name" value="GGDEF_dom"/>
</dbReference>
<dbReference type="PROSITE" id="PS50887">
    <property type="entry name" value="GGDEF"/>
    <property type="match status" value="1"/>
</dbReference>
<protein>
    <submittedName>
        <fullName evidence="3">Diguanylate cyclase</fullName>
    </submittedName>
</protein>
<dbReference type="InterPro" id="IPR029787">
    <property type="entry name" value="Nucleotide_cyclase"/>
</dbReference>
<dbReference type="GO" id="GO:0071111">
    <property type="term" value="F:cyclic-guanylate-specific phosphodiesterase activity"/>
    <property type="evidence" value="ECO:0007669"/>
    <property type="project" value="InterPro"/>
</dbReference>
<dbReference type="PANTHER" id="PTHR33121">
    <property type="entry name" value="CYCLIC DI-GMP PHOSPHODIESTERASE PDEF"/>
    <property type="match status" value="1"/>
</dbReference>
<feature type="domain" description="EAL" evidence="1">
    <location>
        <begin position="65"/>
        <end position="319"/>
    </location>
</feature>
<dbReference type="InterPro" id="IPR001633">
    <property type="entry name" value="EAL_dom"/>
</dbReference>
<gene>
    <name evidence="3" type="ORF">AsFPU1_0194</name>
</gene>
<evidence type="ECO:0000259" key="2">
    <source>
        <dbReference type="PROSITE" id="PS50887"/>
    </source>
</evidence>
<organism evidence="3 4">
    <name type="scientific">Aphanothece sacrum FPU1</name>
    <dbReference type="NCBI Taxonomy" id="1920663"/>
    <lineage>
        <taxon>Bacteria</taxon>
        <taxon>Bacillati</taxon>
        <taxon>Cyanobacteriota</taxon>
        <taxon>Cyanophyceae</taxon>
        <taxon>Oscillatoriophycideae</taxon>
        <taxon>Chroococcales</taxon>
        <taxon>Aphanothecaceae</taxon>
        <taxon>Aphanothece</taxon>
    </lineage>
</organism>
<dbReference type="AlphaFoldDB" id="A0A401IC53"/>
<proteinExistence type="predicted"/>
<name>A0A401IC53_APHSA</name>
<dbReference type="RefSeq" id="WP_368665955.1">
    <property type="nucleotide sequence ID" value="NZ_BDQK01000001.1"/>
</dbReference>
<evidence type="ECO:0000259" key="1">
    <source>
        <dbReference type="PROSITE" id="PS50883"/>
    </source>
</evidence>
<comment type="caution">
    <text evidence="3">The sequence shown here is derived from an EMBL/GenBank/DDBJ whole genome shotgun (WGS) entry which is preliminary data.</text>
</comment>
<dbReference type="CDD" id="cd01948">
    <property type="entry name" value="EAL"/>
    <property type="match status" value="1"/>
</dbReference>